<reference evidence="10" key="1">
    <citation type="journal article" date="2019" name="Int. J. Syst. Evol. Microbiol.">
        <title>The Global Catalogue of Microorganisms (GCM) 10K type strain sequencing project: providing services to taxonomists for standard genome sequencing and annotation.</title>
        <authorList>
            <consortium name="The Broad Institute Genomics Platform"/>
            <consortium name="The Broad Institute Genome Sequencing Center for Infectious Disease"/>
            <person name="Wu L."/>
            <person name="Ma J."/>
        </authorList>
    </citation>
    <scope>NUCLEOTIDE SEQUENCE [LARGE SCALE GENOMIC DNA]</scope>
    <source>
        <strain evidence="10">CCUG 58938</strain>
    </source>
</reference>
<evidence type="ECO:0000259" key="7">
    <source>
        <dbReference type="Pfam" id="PF07980"/>
    </source>
</evidence>
<feature type="domain" description="SusD-like N-terminal" evidence="8">
    <location>
        <begin position="97"/>
        <end position="227"/>
    </location>
</feature>
<dbReference type="InterPro" id="IPR011990">
    <property type="entry name" value="TPR-like_helical_dom_sf"/>
</dbReference>
<dbReference type="EMBL" id="JBHTKA010000016">
    <property type="protein sequence ID" value="MFD1003464.1"/>
    <property type="molecule type" value="Genomic_DNA"/>
</dbReference>
<comment type="similarity">
    <text evidence="2">Belongs to the SusD family.</text>
</comment>
<dbReference type="Proteomes" id="UP001597112">
    <property type="component" value="Unassembled WGS sequence"/>
</dbReference>
<dbReference type="Pfam" id="PF07980">
    <property type="entry name" value="SusD_RagB"/>
    <property type="match status" value="1"/>
</dbReference>
<evidence type="ECO:0000256" key="6">
    <source>
        <dbReference type="SAM" id="SignalP"/>
    </source>
</evidence>
<dbReference type="Gene3D" id="1.25.40.390">
    <property type="match status" value="1"/>
</dbReference>
<evidence type="ECO:0000259" key="8">
    <source>
        <dbReference type="Pfam" id="PF14322"/>
    </source>
</evidence>
<evidence type="ECO:0000256" key="1">
    <source>
        <dbReference type="ARBA" id="ARBA00004442"/>
    </source>
</evidence>
<feature type="chain" id="PRO_5045968523" evidence="6">
    <location>
        <begin position="23"/>
        <end position="512"/>
    </location>
</feature>
<comment type="subcellular location">
    <subcellularLocation>
        <location evidence="1">Cell outer membrane</location>
    </subcellularLocation>
</comment>
<keyword evidence="4" id="KW-0472">Membrane</keyword>
<evidence type="ECO:0000313" key="10">
    <source>
        <dbReference type="Proteomes" id="UP001597112"/>
    </source>
</evidence>
<accession>A0ABW3KCH5</accession>
<name>A0ABW3KCH5_9BACT</name>
<feature type="signal peptide" evidence="6">
    <location>
        <begin position="1"/>
        <end position="22"/>
    </location>
</feature>
<evidence type="ECO:0000256" key="2">
    <source>
        <dbReference type="ARBA" id="ARBA00006275"/>
    </source>
</evidence>
<gene>
    <name evidence="9" type="ORF">ACFQ21_29335</name>
</gene>
<proteinExistence type="inferred from homology"/>
<dbReference type="RefSeq" id="WP_377586196.1">
    <property type="nucleotide sequence ID" value="NZ_JBHTKA010000016.1"/>
</dbReference>
<dbReference type="InterPro" id="IPR012944">
    <property type="entry name" value="SusD_RagB_dom"/>
</dbReference>
<comment type="caution">
    <text evidence="9">The sequence shown here is derived from an EMBL/GenBank/DDBJ whole genome shotgun (WGS) entry which is preliminary data.</text>
</comment>
<sequence>MKRYIKYIAVTAVTFLPLSACNDFLEVKPKGLDLEANYYKNQQEAFNGLVSVYDVVGWQGGNLTTKVGATLSASDDHLGGGEGTGDKTFTTWADYTLTPATGPQEDLWKKGFSGIFRANTMLQKLPGVPMDENVKKRYIAETLVLRAHFNFDLVRLFKNIPLLNETVTPDEMYNVVQATPQEVYAQIEADLKAAIAESNLPNTVPAASEGGRVTQGIAHALLGKVYLYQQKWAEAAAEFREVNGATPGALNAKYGYKLIDNFGDLWKSTADVKFNSESIFEVGYTSTSAGGWGCIACTEGNILNIMTGPRGYTTKTANAPDYISGWSYFPVTQSLFDAIHYDPRYKYTVANLDSLKQYGIADYTPGAQNTGYFLEKFAGRKSNTPVGQAGAPELNYPQNMYEIRLADTYLMEAEALVMAGNDLTRAADLLNAVRARVGLGAVAATMDNIKRERRLELAGEGHRWFDLVRWGDAATALADRGFVSGKHEILPIPLNELNNTKLEQSKEYGGTR</sequence>
<evidence type="ECO:0000256" key="4">
    <source>
        <dbReference type="ARBA" id="ARBA00023136"/>
    </source>
</evidence>
<keyword evidence="3 6" id="KW-0732">Signal</keyword>
<dbReference type="Pfam" id="PF14322">
    <property type="entry name" value="SusD-like_3"/>
    <property type="match status" value="1"/>
</dbReference>
<keyword evidence="5" id="KW-0998">Cell outer membrane</keyword>
<evidence type="ECO:0000313" key="9">
    <source>
        <dbReference type="EMBL" id="MFD1003464.1"/>
    </source>
</evidence>
<protein>
    <submittedName>
        <fullName evidence="9">RagB/SusD family nutrient uptake outer membrane protein</fullName>
    </submittedName>
</protein>
<evidence type="ECO:0000256" key="3">
    <source>
        <dbReference type="ARBA" id="ARBA00022729"/>
    </source>
</evidence>
<dbReference type="SUPFAM" id="SSF48452">
    <property type="entry name" value="TPR-like"/>
    <property type="match status" value="1"/>
</dbReference>
<feature type="domain" description="RagB/SusD" evidence="7">
    <location>
        <begin position="362"/>
        <end position="476"/>
    </location>
</feature>
<organism evidence="9 10">
    <name type="scientific">Ohtaekwangia kribbensis</name>
    <dbReference type="NCBI Taxonomy" id="688913"/>
    <lineage>
        <taxon>Bacteria</taxon>
        <taxon>Pseudomonadati</taxon>
        <taxon>Bacteroidota</taxon>
        <taxon>Cytophagia</taxon>
        <taxon>Cytophagales</taxon>
        <taxon>Fulvivirgaceae</taxon>
        <taxon>Ohtaekwangia</taxon>
    </lineage>
</organism>
<keyword evidence="10" id="KW-1185">Reference proteome</keyword>
<evidence type="ECO:0000256" key="5">
    <source>
        <dbReference type="ARBA" id="ARBA00023237"/>
    </source>
</evidence>
<dbReference type="InterPro" id="IPR033985">
    <property type="entry name" value="SusD-like_N"/>
</dbReference>